<dbReference type="AlphaFoldDB" id="A0A3B0WD02"/>
<organism evidence="1">
    <name type="scientific">hydrothermal vent metagenome</name>
    <dbReference type="NCBI Taxonomy" id="652676"/>
    <lineage>
        <taxon>unclassified sequences</taxon>
        <taxon>metagenomes</taxon>
        <taxon>ecological metagenomes</taxon>
    </lineage>
</organism>
<proteinExistence type="predicted"/>
<evidence type="ECO:0000313" key="1">
    <source>
        <dbReference type="EMBL" id="VAW42436.1"/>
    </source>
</evidence>
<protein>
    <submittedName>
        <fullName evidence="1">Uncharacterized protein</fullName>
    </submittedName>
</protein>
<gene>
    <name evidence="1" type="ORF">MNBD_DELTA03-862</name>
</gene>
<sequence length="58" mass="6770">MQSEMVSKAPEPFMPPDTRQIHLIDFHDLLPPIFIKINANKVTKKLACFITPIYLRFN</sequence>
<name>A0A3B0WD02_9ZZZZ</name>
<reference evidence="1" key="1">
    <citation type="submission" date="2018-06" db="EMBL/GenBank/DDBJ databases">
        <authorList>
            <person name="Zhirakovskaya E."/>
        </authorList>
    </citation>
    <scope>NUCLEOTIDE SEQUENCE</scope>
</reference>
<accession>A0A3B0WD02</accession>
<dbReference type="EMBL" id="UOEX01000443">
    <property type="protein sequence ID" value="VAW42436.1"/>
    <property type="molecule type" value="Genomic_DNA"/>
</dbReference>